<sequence length="171" mass="19734">MKKQLKNVCFAAGIALMTTCLTFPSQLMAQESARTERHELPNAERSAKQLTDKMQHELGLTDKQYKKIYNLNLKEQKKIIELLKERPQRNFPPEEGGRPQGPRPPMGGPQGEFGRPGKHPDMKGPHPAGNQELEKLREKNEKKLKKILTEEQYAKWKKIQPQKPPKDFSRK</sequence>
<organism evidence="3 4">
    <name type="scientific">Phocaeicola barnesiae</name>
    <dbReference type="NCBI Taxonomy" id="376804"/>
    <lineage>
        <taxon>Bacteria</taxon>
        <taxon>Pseudomonadati</taxon>
        <taxon>Bacteroidota</taxon>
        <taxon>Bacteroidia</taxon>
        <taxon>Bacteroidales</taxon>
        <taxon>Bacteroidaceae</taxon>
        <taxon>Phocaeicola</taxon>
    </lineage>
</organism>
<dbReference type="Proteomes" id="UP001204579">
    <property type="component" value="Unassembled WGS sequence"/>
</dbReference>
<reference evidence="3 4" key="1">
    <citation type="submission" date="2022-08" db="EMBL/GenBank/DDBJ databases">
        <authorList>
            <person name="Zeman M."/>
            <person name="Kubasova T."/>
        </authorList>
    </citation>
    <scope>NUCLEOTIDE SEQUENCE [LARGE SCALE GENOMIC DNA]</scope>
    <source>
        <strain evidence="3 4">ET62</strain>
    </source>
</reference>
<feature type="chain" id="PRO_5043375105" evidence="2">
    <location>
        <begin position="30"/>
        <end position="171"/>
    </location>
</feature>
<feature type="compositionally biased region" description="Basic and acidic residues" evidence="1">
    <location>
        <begin position="132"/>
        <end position="154"/>
    </location>
</feature>
<evidence type="ECO:0000313" key="3">
    <source>
        <dbReference type="EMBL" id="MCR8872872.1"/>
    </source>
</evidence>
<evidence type="ECO:0000313" key="4">
    <source>
        <dbReference type="Proteomes" id="UP001204579"/>
    </source>
</evidence>
<accession>A0AAW5N4C5</accession>
<proteinExistence type="predicted"/>
<feature type="compositionally biased region" description="Basic and acidic residues" evidence="1">
    <location>
        <begin position="33"/>
        <end position="54"/>
    </location>
</feature>
<name>A0AAW5N4C5_9BACT</name>
<keyword evidence="4" id="KW-1185">Reference proteome</keyword>
<keyword evidence="2" id="KW-0732">Signal</keyword>
<dbReference type="AlphaFoldDB" id="A0AAW5N4C5"/>
<dbReference type="RefSeq" id="WP_235302343.1">
    <property type="nucleotide sequence ID" value="NZ_CALULB010000015.1"/>
</dbReference>
<protein>
    <submittedName>
        <fullName evidence="3">DUF4890 domain-containing protein</fullName>
    </submittedName>
</protein>
<feature type="signal peptide" evidence="2">
    <location>
        <begin position="1"/>
        <end position="29"/>
    </location>
</feature>
<evidence type="ECO:0000256" key="2">
    <source>
        <dbReference type="SAM" id="SignalP"/>
    </source>
</evidence>
<comment type="caution">
    <text evidence="3">The sequence shown here is derived from an EMBL/GenBank/DDBJ whole genome shotgun (WGS) entry which is preliminary data.</text>
</comment>
<feature type="region of interest" description="Disordered" evidence="1">
    <location>
        <begin position="32"/>
        <end position="54"/>
    </location>
</feature>
<evidence type="ECO:0000256" key="1">
    <source>
        <dbReference type="SAM" id="MobiDB-lite"/>
    </source>
</evidence>
<gene>
    <name evidence="3" type="ORF">NW209_02360</name>
</gene>
<feature type="region of interest" description="Disordered" evidence="1">
    <location>
        <begin position="83"/>
        <end position="171"/>
    </location>
</feature>
<dbReference type="EMBL" id="JANRHJ010000002">
    <property type="protein sequence ID" value="MCR8872872.1"/>
    <property type="molecule type" value="Genomic_DNA"/>
</dbReference>